<keyword evidence="6" id="KW-1185">Reference proteome</keyword>
<gene>
    <name evidence="4" type="ORF">PGT21_008618</name>
    <name evidence="3" type="ORF">PGTUg99_029295</name>
    <name evidence="5" type="ORF">PGTUg99_029868</name>
</gene>
<dbReference type="AlphaFoldDB" id="A0A5B0NHG3"/>
<dbReference type="Proteomes" id="UP000324748">
    <property type="component" value="Unassembled WGS sequence"/>
</dbReference>
<feature type="signal peptide" evidence="2">
    <location>
        <begin position="1"/>
        <end position="25"/>
    </location>
</feature>
<dbReference type="OrthoDB" id="2495996at2759"/>
<accession>A0A5B0NHG3</accession>
<sequence>MPFHALFRSFHAVLRVFIFLTLAIAHWPVVSAGAGFPAGEIASPSDQFGRLVEARRPGESRSPRYRLRINSDPWSRSGTTDPVLMEGIFPSVSPKSAKAESSTGISSKRRKLFDYPKLPKSPPLTENISSPRRKVKTGPEAFPMEVDEGLENRKEEGTYRSLDQEVRAGAEELQKGLSKAFGERSKIRAEIEGSGIFEVTQRLLNMIMHHDLGDSALEDEDAEILHDAFNLHMPPDSDLFGRNIFWDDLEGGKKPEFHENRGTRESFASKLQSHQNKINRKLLGLLTQAGSEPERENGRRILEIAKQYHEFLDGVDNQLTFKPISFIEQLTGSKRRIN</sequence>
<evidence type="ECO:0000313" key="6">
    <source>
        <dbReference type="Proteomes" id="UP000324748"/>
    </source>
</evidence>
<comment type="caution">
    <text evidence="3">The sequence shown here is derived from an EMBL/GenBank/DDBJ whole genome shotgun (WGS) entry which is preliminary data.</text>
</comment>
<protein>
    <submittedName>
        <fullName evidence="3">Uncharacterized protein</fullName>
    </submittedName>
</protein>
<name>A0A5B0NHG3_PUCGR</name>
<evidence type="ECO:0000313" key="4">
    <source>
        <dbReference type="EMBL" id="KAA1097489.1"/>
    </source>
</evidence>
<dbReference type="EMBL" id="VSWC01000066">
    <property type="protein sequence ID" value="KAA1097489.1"/>
    <property type="molecule type" value="Genomic_DNA"/>
</dbReference>
<dbReference type="EMBL" id="VDEP01000069">
    <property type="protein sequence ID" value="KAA1134146.1"/>
    <property type="molecule type" value="Genomic_DNA"/>
</dbReference>
<dbReference type="EMBL" id="VDEP01000405">
    <property type="protein sequence ID" value="KAA1088791.1"/>
    <property type="molecule type" value="Genomic_DNA"/>
</dbReference>
<dbReference type="Proteomes" id="UP000325313">
    <property type="component" value="Unassembled WGS sequence"/>
</dbReference>
<proteinExistence type="predicted"/>
<feature type="chain" id="PRO_5036366252" evidence="2">
    <location>
        <begin position="26"/>
        <end position="338"/>
    </location>
</feature>
<organism evidence="3 7">
    <name type="scientific">Puccinia graminis f. sp. tritici</name>
    <dbReference type="NCBI Taxonomy" id="56615"/>
    <lineage>
        <taxon>Eukaryota</taxon>
        <taxon>Fungi</taxon>
        <taxon>Dikarya</taxon>
        <taxon>Basidiomycota</taxon>
        <taxon>Pucciniomycotina</taxon>
        <taxon>Pucciniomycetes</taxon>
        <taxon>Pucciniales</taxon>
        <taxon>Pucciniaceae</taxon>
        <taxon>Puccinia</taxon>
    </lineage>
</organism>
<keyword evidence="2" id="KW-0732">Signal</keyword>
<evidence type="ECO:0000256" key="2">
    <source>
        <dbReference type="SAM" id="SignalP"/>
    </source>
</evidence>
<evidence type="ECO:0000313" key="7">
    <source>
        <dbReference type="Proteomes" id="UP000325313"/>
    </source>
</evidence>
<reference evidence="6 7" key="1">
    <citation type="submission" date="2019-05" db="EMBL/GenBank/DDBJ databases">
        <title>Emergence of the Ug99 lineage of the wheat stem rust pathogen through somatic hybridization.</title>
        <authorList>
            <person name="Li F."/>
            <person name="Upadhyaya N.M."/>
            <person name="Sperschneider J."/>
            <person name="Matny O."/>
            <person name="Nguyen-Phuc H."/>
            <person name="Mago R."/>
            <person name="Raley C."/>
            <person name="Miller M.E."/>
            <person name="Silverstein K.A.T."/>
            <person name="Henningsen E."/>
            <person name="Hirsch C.D."/>
            <person name="Visser B."/>
            <person name="Pretorius Z.A."/>
            <person name="Steffenson B.J."/>
            <person name="Schwessinger B."/>
            <person name="Dodds P.N."/>
            <person name="Figueroa M."/>
        </authorList>
    </citation>
    <scope>NUCLEOTIDE SEQUENCE [LARGE SCALE GENOMIC DNA]</scope>
    <source>
        <strain evidence="4">21-0</strain>
        <strain evidence="3 7">Ug99</strain>
    </source>
</reference>
<evidence type="ECO:0000313" key="5">
    <source>
        <dbReference type="EMBL" id="KAA1134146.1"/>
    </source>
</evidence>
<feature type="region of interest" description="Disordered" evidence="1">
    <location>
        <begin position="116"/>
        <end position="137"/>
    </location>
</feature>
<evidence type="ECO:0000313" key="3">
    <source>
        <dbReference type="EMBL" id="KAA1088791.1"/>
    </source>
</evidence>
<evidence type="ECO:0000256" key="1">
    <source>
        <dbReference type="SAM" id="MobiDB-lite"/>
    </source>
</evidence>